<gene>
    <name evidence="1" type="ORF">SAMN06265784_11027</name>
</gene>
<accession>A0A1X7LUU2</accession>
<proteinExistence type="predicted"/>
<dbReference type="STRING" id="1515439.SAMN06265784_11027"/>
<keyword evidence="2" id="KW-1185">Reference proteome</keyword>
<evidence type="ECO:0000313" key="1">
    <source>
        <dbReference type="EMBL" id="SMG57658.1"/>
    </source>
</evidence>
<dbReference type="EMBL" id="FXAT01000010">
    <property type="protein sequence ID" value="SMG57658.1"/>
    <property type="molecule type" value="Genomic_DNA"/>
</dbReference>
<organism evidence="1 2">
    <name type="scientific">Paraburkholderia susongensis</name>
    <dbReference type="NCBI Taxonomy" id="1515439"/>
    <lineage>
        <taxon>Bacteria</taxon>
        <taxon>Pseudomonadati</taxon>
        <taxon>Pseudomonadota</taxon>
        <taxon>Betaproteobacteria</taxon>
        <taxon>Burkholderiales</taxon>
        <taxon>Burkholderiaceae</taxon>
        <taxon>Paraburkholderia</taxon>
    </lineage>
</organism>
<protein>
    <submittedName>
        <fullName evidence="1">Predicted amino acid dehydrogenase</fullName>
    </submittedName>
</protein>
<dbReference type="AlphaFoldDB" id="A0A1X7LUU2"/>
<dbReference type="RefSeq" id="WP_208626188.1">
    <property type="nucleotide sequence ID" value="NZ_FXAT01000010.1"/>
</dbReference>
<evidence type="ECO:0000313" key="2">
    <source>
        <dbReference type="Proteomes" id="UP000193228"/>
    </source>
</evidence>
<dbReference type="Proteomes" id="UP000193228">
    <property type="component" value="Unassembled WGS sequence"/>
</dbReference>
<dbReference type="SUPFAM" id="SSF51735">
    <property type="entry name" value="NAD(P)-binding Rossmann-fold domains"/>
    <property type="match status" value="1"/>
</dbReference>
<sequence>MKNALLKDVSTISNGQAGLLLRRNSAPLTLKNEIHPEQIRDNLPARQGGVGFLFHATDWETLSFSFHNVRHRSESFEEELWNTKPFIASPIYSGSQVIGANIACPVPLEMWLGSPRGIKRFRETQFFPALELARKAGLNMVAMGASTPYACNYGALPRPIKPPHITTGHAATAAMLKDWAMHCCDQLDLEFGRTKLALFGAAGRLGTTVAKYLLYKDAPQELILIDLPDKMNLLIDQAKELLASDLLGNSKVSVHTFSADTRLPDFDGAILASSTSVPYLTAADLKRAQFWIDDSHPRAASVEAELASRGHTLYIECFARGPAGLDTAFPFRLPSTRDCYTCFAEGYSAWQEGIASDFIIGSPPVWSVSYTHSLLKKNGFSVGPFHGKNGKPVSLEGLEAQQFNTHELMGS</sequence>
<dbReference type="Gene3D" id="3.40.50.720">
    <property type="entry name" value="NAD(P)-binding Rossmann-like Domain"/>
    <property type="match status" value="1"/>
</dbReference>
<name>A0A1X7LUU2_9BURK</name>
<dbReference type="InterPro" id="IPR036291">
    <property type="entry name" value="NAD(P)-bd_dom_sf"/>
</dbReference>
<reference evidence="2" key="1">
    <citation type="submission" date="2017-04" db="EMBL/GenBank/DDBJ databases">
        <authorList>
            <person name="Varghese N."/>
            <person name="Submissions S."/>
        </authorList>
    </citation>
    <scope>NUCLEOTIDE SEQUENCE [LARGE SCALE GENOMIC DNA]</scope>
    <source>
        <strain evidence="2">LMG 29540</strain>
    </source>
</reference>